<keyword evidence="5" id="KW-0433">Leucine-rich repeat</keyword>
<dbReference type="SMART" id="SM00179">
    <property type="entry name" value="EGF_CA"/>
    <property type="match status" value="4"/>
</dbReference>
<dbReference type="EMBL" id="KE125686">
    <property type="protein sequence ID" value="EPB67403.1"/>
    <property type="molecule type" value="Genomic_DNA"/>
</dbReference>
<accession>A0A0D6L8P5</accession>
<dbReference type="FunFam" id="3.80.10.10:FF:000770">
    <property type="entry name" value="Uncharacterized protein"/>
    <property type="match status" value="1"/>
</dbReference>
<evidence type="ECO:0000256" key="2">
    <source>
        <dbReference type="ARBA" id="ARBA00022473"/>
    </source>
</evidence>
<dbReference type="SMART" id="SM00369">
    <property type="entry name" value="LRR_TYP"/>
    <property type="match status" value="8"/>
</dbReference>
<feature type="domain" description="Laminin G" evidence="12">
    <location>
        <begin position="961"/>
        <end position="1135"/>
    </location>
</feature>
<feature type="region of interest" description="Disordered" evidence="11">
    <location>
        <begin position="56"/>
        <end position="84"/>
    </location>
</feature>
<dbReference type="InterPro" id="IPR001611">
    <property type="entry name" value="Leu-rich_rpt"/>
</dbReference>
<keyword evidence="8 10" id="KW-1015">Disulfide bond</keyword>
<dbReference type="GO" id="GO:0005576">
    <property type="term" value="C:extracellular region"/>
    <property type="evidence" value="ECO:0007669"/>
    <property type="project" value="UniProtKB-SubCell"/>
</dbReference>
<dbReference type="PANTHER" id="PTHR45836">
    <property type="entry name" value="SLIT HOMOLOG"/>
    <property type="match status" value="1"/>
</dbReference>
<dbReference type="PROSITE" id="PS01186">
    <property type="entry name" value="EGF_2"/>
    <property type="match status" value="5"/>
</dbReference>
<dbReference type="InterPro" id="IPR000742">
    <property type="entry name" value="EGF"/>
</dbReference>
<dbReference type="InterPro" id="IPR000152">
    <property type="entry name" value="EGF-type_Asp/Asn_hydroxyl_site"/>
</dbReference>
<dbReference type="Pfam" id="PF00008">
    <property type="entry name" value="EGF"/>
    <property type="match status" value="4"/>
</dbReference>
<evidence type="ECO:0000259" key="13">
    <source>
        <dbReference type="PROSITE" id="PS50026"/>
    </source>
</evidence>
<dbReference type="InterPro" id="IPR000483">
    <property type="entry name" value="Cys-rich_flank_reg_C"/>
</dbReference>
<dbReference type="PROSITE" id="PS00022">
    <property type="entry name" value="EGF_1"/>
    <property type="match status" value="5"/>
</dbReference>
<keyword evidence="9" id="KW-0325">Glycoprotein</keyword>
<keyword evidence="15" id="KW-1185">Reference proteome</keyword>
<name>A0A0D6L8P5_9BILA</name>
<evidence type="ECO:0000256" key="6">
    <source>
        <dbReference type="ARBA" id="ARBA00022729"/>
    </source>
</evidence>
<dbReference type="SUPFAM" id="SSF52058">
    <property type="entry name" value="L domain-like"/>
    <property type="match status" value="2"/>
</dbReference>
<feature type="disulfide bond" evidence="10">
    <location>
        <begin position="827"/>
        <end position="836"/>
    </location>
</feature>
<dbReference type="InterPro" id="IPR051355">
    <property type="entry name" value="Notch/Slit_guidance"/>
</dbReference>
<dbReference type="Gene3D" id="2.60.120.200">
    <property type="match status" value="1"/>
</dbReference>
<dbReference type="Pfam" id="PF13855">
    <property type="entry name" value="LRR_8"/>
    <property type="match status" value="4"/>
</dbReference>
<keyword evidence="7" id="KW-0677">Repeat</keyword>
<evidence type="ECO:0000256" key="1">
    <source>
        <dbReference type="ARBA" id="ARBA00004613"/>
    </source>
</evidence>
<dbReference type="SUPFAM" id="SSF57196">
    <property type="entry name" value="EGF/Laminin"/>
    <property type="match status" value="5"/>
</dbReference>
<dbReference type="Pfam" id="PF02210">
    <property type="entry name" value="Laminin_G_2"/>
    <property type="match status" value="1"/>
</dbReference>
<dbReference type="SUPFAM" id="SSF49899">
    <property type="entry name" value="Concanavalin A-like lectins/glucanases"/>
    <property type="match status" value="1"/>
</dbReference>
<dbReference type="GO" id="GO:0007411">
    <property type="term" value="P:axon guidance"/>
    <property type="evidence" value="ECO:0007669"/>
    <property type="project" value="TreeGrafter"/>
</dbReference>
<dbReference type="FunFam" id="2.10.25.10:FF:000142">
    <property type="entry name" value="Crumbs cell polarity complex component 2"/>
    <property type="match status" value="1"/>
</dbReference>
<evidence type="ECO:0000256" key="11">
    <source>
        <dbReference type="SAM" id="MobiDB-lite"/>
    </source>
</evidence>
<protein>
    <submittedName>
        <fullName evidence="14">EGF-like domain protein</fullName>
    </submittedName>
</protein>
<evidence type="ECO:0000256" key="9">
    <source>
        <dbReference type="ARBA" id="ARBA00023180"/>
    </source>
</evidence>
<dbReference type="PROSITE" id="PS01187">
    <property type="entry name" value="EGF_CA"/>
    <property type="match status" value="1"/>
</dbReference>
<dbReference type="InterPro" id="IPR001881">
    <property type="entry name" value="EGF-like_Ca-bd_dom"/>
</dbReference>
<evidence type="ECO:0000259" key="12">
    <source>
        <dbReference type="PROSITE" id="PS50025"/>
    </source>
</evidence>
<comment type="subcellular location">
    <subcellularLocation>
        <location evidence="1">Secreted</location>
    </subcellularLocation>
</comment>
<dbReference type="PANTHER" id="PTHR45836:SF4">
    <property type="entry name" value="PROTEIN SLIT"/>
    <property type="match status" value="1"/>
</dbReference>
<dbReference type="SMART" id="SM00181">
    <property type="entry name" value="EGF"/>
    <property type="match status" value="6"/>
</dbReference>
<dbReference type="InterPro" id="IPR001791">
    <property type="entry name" value="Laminin_G"/>
</dbReference>
<keyword evidence="4 10" id="KW-0245">EGF-like domain</keyword>
<sequence length="1192" mass="132170">MDIVSHCNEKQLMKCSGIEKRATVSCADAHVCPPACTCTDTTVDCRDRGLTHIPANLPSSTTELSETGAEPDHLRPSKSIPEPEEPKKIVRNCLVRMKTINVYEQELVLYGNNLTELPAEAFDGLRSLQLLLLNANQLQCIRRGTFDPLTELNLLSLYDNQIRSISNETFHKLAKLQTLHLAKNPLICDCNLEWLAELQEARNIETSGARCEAPKRVSRKRFAALSPSKFRCKGTEVYQTQRADECFIDVDCPVQCTCHGTVVDCSNKGLTEVPSEIPLFTTELYLNRNRITVINAASGLSKLQNLLKLDISFNSIIAIEEGSLADMKSLRDLNLSHNKLRHFFSAVLGSSNVLEVLSLSNNQLKCITPNTFDGLTHLRTLQISGNDLPCDCQVLPLVEWMRANTTRSVEAGQCTRPAEMLGKNLDDLSKDDMKCSDVVESACAGNGDYCPVGCNCQDTIVRCSNKDLTTFPSGIPVDTTELFLDSNAIDEIPIDQISRLNNLVKLSVFLTCKLRSESSSSTQHLFRDMSHNRVESIEDGTFANLTRLSTLILSYNKLRCLQPRSFAGLHSLRILSLHGNDISLLPETAFESLGNITHIAVESGLRSWKVAAQTNLDFSAVGSNSLYCDCRMEWFSRWIKSKFVEAGIARCVAPANVANQLLLTARSHQFQCAGVVPASVSAKCNACVTAPCKNGARCETTSGRDYRCHCAAGFHGKDCENEIDACYGHPCLNNAVCKVIQEGRFTCVCPKGFKGDYCEVNIDDCERNKCQNGAKCIDLVNSYRCECGPMFGGKYCEEKLEYCSKRLNPCENGAKCHRMGSDYKCECLPGFTGRNCSTNIDDCGDHQCINGGICVNRQQIEQPYLDPVCTQSLMDQAQARRGGPRTRRPRDGITTYSCQCVMGFSGQFCEIPPMGNALYPNTAQCHSLLCGHGSCYTNEDMSEYECRCHEGYAGDKCDKIRSIGLHHPSAYAALEPWAVESGNLSFTIRTSNESGLIAYYGDDSFISVELYDGRIKIAFYIGNYPASHMYSYVTVNDGLAHRIEILVKGKKCSLSIDNQTLQSIENDGKLEKFSIDTKQYLYIGGLPADRAARVKSMFHVKESHSFKGCISDVYVNDVAVDFENAVEKERITPGCGSVVDLCTELLYCRENKEEEAENDMSQRPTKTHCGYNCSQVPMLQHMSSQNVSFFDD</sequence>
<dbReference type="GO" id="GO:0005509">
    <property type="term" value="F:calcium ion binding"/>
    <property type="evidence" value="ECO:0007669"/>
    <property type="project" value="InterPro"/>
</dbReference>
<dbReference type="SMART" id="SM00082">
    <property type="entry name" value="LRRCT"/>
    <property type="match status" value="3"/>
</dbReference>
<dbReference type="InterPro" id="IPR013320">
    <property type="entry name" value="ConA-like_dom_sf"/>
</dbReference>
<comment type="caution">
    <text evidence="10">Lacks conserved residue(s) required for the propagation of feature annotation.</text>
</comment>
<feature type="domain" description="EGF-like" evidence="13">
    <location>
        <begin position="685"/>
        <end position="720"/>
    </location>
</feature>
<feature type="domain" description="EGF-like" evidence="13">
    <location>
        <begin position="799"/>
        <end position="837"/>
    </location>
</feature>
<dbReference type="InterPro" id="IPR032675">
    <property type="entry name" value="LRR_dom_sf"/>
</dbReference>
<dbReference type="SMART" id="SM00013">
    <property type="entry name" value="LRRNT"/>
    <property type="match status" value="3"/>
</dbReference>
<feature type="domain" description="EGF-like" evidence="13">
    <location>
        <begin position="761"/>
        <end position="797"/>
    </location>
</feature>
<dbReference type="InterPro" id="IPR003591">
    <property type="entry name" value="Leu-rich_rpt_typical-subtyp"/>
</dbReference>
<dbReference type="PROSITE" id="PS50025">
    <property type="entry name" value="LAM_G_DOMAIN"/>
    <property type="match status" value="1"/>
</dbReference>
<evidence type="ECO:0000256" key="10">
    <source>
        <dbReference type="PROSITE-ProRule" id="PRU00076"/>
    </source>
</evidence>
<feature type="domain" description="EGF-like" evidence="13">
    <location>
        <begin position="921"/>
        <end position="958"/>
    </location>
</feature>
<dbReference type="PROSITE" id="PS00010">
    <property type="entry name" value="ASX_HYDROXYL"/>
    <property type="match status" value="1"/>
</dbReference>
<dbReference type="GO" id="GO:0048495">
    <property type="term" value="F:Roundabout binding"/>
    <property type="evidence" value="ECO:0007669"/>
    <property type="project" value="TreeGrafter"/>
</dbReference>
<dbReference type="SMART" id="SM00365">
    <property type="entry name" value="LRR_SD22"/>
    <property type="match status" value="6"/>
</dbReference>
<feature type="disulfide bond" evidence="10">
    <location>
        <begin position="749"/>
        <end position="758"/>
    </location>
</feature>
<feature type="disulfide bond" evidence="10">
    <location>
        <begin position="925"/>
        <end position="935"/>
    </location>
</feature>
<evidence type="ECO:0000256" key="4">
    <source>
        <dbReference type="ARBA" id="ARBA00022536"/>
    </source>
</evidence>
<dbReference type="FunFam" id="2.10.25.10:FF:000851">
    <property type="entry name" value="Slit homolog 1 protein"/>
    <property type="match status" value="1"/>
</dbReference>
<dbReference type="PROSITE" id="PS50026">
    <property type="entry name" value="EGF_3"/>
    <property type="match status" value="5"/>
</dbReference>
<evidence type="ECO:0000256" key="3">
    <source>
        <dbReference type="ARBA" id="ARBA00022525"/>
    </source>
</evidence>
<dbReference type="InterPro" id="IPR018097">
    <property type="entry name" value="EGF_Ca-bd_CS"/>
</dbReference>
<keyword evidence="3" id="KW-0964">Secreted</keyword>
<dbReference type="AlphaFoldDB" id="A0A0D6L8P5"/>
<dbReference type="Proteomes" id="UP000054495">
    <property type="component" value="Unassembled WGS sequence"/>
</dbReference>
<gene>
    <name evidence="14" type="ORF">ANCCEY_13501</name>
</gene>
<dbReference type="FunFam" id="2.10.25.10:FF:000053">
    <property type="entry name" value="Slit guidance ligand 2"/>
    <property type="match status" value="1"/>
</dbReference>
<reference evidence="14 15" key="1">
    <citation type="submission" date="2013-05" db="EMBL/GenBank/DDBJ databases">
        <title>Draft genome of the parasitic nematode Anyclostoma ceylanicum.</title>
        <authorList>
            <person name="Mitreva M."/>
        </authorList>
    </citation>
    <scope>NUCLEOTIDE SEQUENCE [LARGE SCALE GENOMIC DNA]</scope>
</reference>
<dbReference type="CDD" id="cd00110">
    <property type="entry name" value="LamG"/>
    <property type="match status" value="1"/>
</dbReference>
<evidence type="ECO:0000256" key="7">
    <source>
        <dbReference type="ARBA" id="ARBA00022737"/>
    </source>
</evidence>
<dbReference type="Gene3D" id="2.10.25.10">
    <property type="entry name" value="Laminin"/>
    <property type="match status" value="6"/>
</dbReference>
<proteinExistence type="predicted"/>
<evidence type="ECO:0000313" key="15">
    <source>
        <dbReference type="Proteomes" id="UP000054495"/>
    </source>
</evidence>
<evidence type="ECO:0000256" key="5">
    <source>
        <dbReference type="ARBA" id="ARBA00022614"/>
    </source>
</evidence>
<dbReference type="InterPro" id="IPR000372">
    <property type="entry name" value="LRRNT"/>
</dbReference>
<dbReference type="SMART" id="SM00282">
    <property type="entry name" value="LamG"/>
    <property type="match status" value="1"/>
</dbReference>
<dbReference type="FunFam" id="3.80.10.10:FF:000002">
    <property type="entry name" value="Slit guidance ligand 2"/>
    <property type="match status" value="1"/>
</dbReference>
<organism evidence="14 15">
    <name type="scientific">Ancylostoma ceylanicum</name>
    <dbReference type="NCBI Taxonomy" id="53326"/>
    <lineage>
        <taxon>Eukaryota</taxon>
        <taxon>Metazoa</taxon>
        <taxon>Ecdysozoa</taxon>
        <taxon>Nematoda</taxon>
        <taxon>Chromadorea</taxon>
        <taxon>Rhabditida</taxon>
        <taxon>Rhabditina</taxon>
        <taxon>Rhabditomorpha</taxon>
        <taxon>Strongyloidea</taxon>
        <taxon>Ancylostomatidae</taxon>
        <taxon>Ancylostomatinae</taxon>
        <taxon>Ancylostoma</taxon>
    </lineage>
</organism>
<dbReference type="GO" id="GO:0008201">
    <property type="term" value="F:heparin binding"/>
    <property type="evidence" value="ECO:0007669"/>
    <property type="project" value="TreeGrafter"/>
</dbReference>
<feature type="disulfide bond" evidence="10">
    <location>
        <begin position="710"/>
        <end position="719"/>
    </location>
</feature>
<evidence type="ECO:0000256" key="8">
    <source>
        <dbReference type="ARBA" id="ARBA00023157"/>
    </source>
</evidence>
<dbReference type="Gene3D" id="3.80.10.10">
    <property type="entry name" value="Ribonuclease Inhibitor"/>
    <property type="match status" value="3"/>
</dbReference>
<dbReference type="CDD" id="cd00054">
    <property type="entry name" value="EGF_CA"/>
    <property type="match status" value="3"/>
</dbReference>
<dbReference type="PROSITE" id="PS51450">
    <property type="entry name" value="LRR"/>
    <property type="match status" value="1"/>
</dbReference>
<feature type="disulfide bond" evidence="10">
    <location>
        <begin position="787"/>
        <end position="796"/>
    </location>
</feature>
<dbReference type="FunFam" id="2.10.25.10:FF:000063">
    <property type="entry name" value="Slit guidance ligand 2"/>
    <property type="match status" value="1"/>
</dbReference>
<feature type="disulfide bond" evidence="10">
    <location>
        <begin position="948"/>
        <end position="957"/>
    </location>
</feature>
<feature type="domain" description="EGF-like" evidence="13">
    <location>
        <begin position="722"/>
        <end position="759"/>
    </location>
</feature>
<evidence type="ECO:0000313" key="14">
    <source>
        <dbReference type="EMBL" id="EPB67403.1"/>
    </source>
</evidence>
<keyword evidence="2" id="KW-0217">Developmental protein</keyword>
<keyword evidence="6" id="KW-0732">Signal</keyword>
<dbReference type="Pfam" id="PF01462">
    <property type="entry name" value="LRRNT"/>
    <property type="match status" value="3"/>
</dbReference>